<dbReference type="EMBL" id="MUYA01000018">
    <property type="protein sequence ID" value="OOR98167.1"/>
    <property type="molecule type" value="Genomic_DNA"/>
</dbReference>
<dbReference type="STRING" id="734.B0187_09505"/>
<keyword evidence="7" id="KW-1185">Reference proteome</keyword>
<dbReference type="Gene3D" id="3.30.1420.10">
    <property type="match status" value="1"/>
</dbReference>
<protein>
    <recommendedName>
        <fullName evidence="4">Sulfurtransferase</fullName>
        <ecNumber evidence="4">2.8.1.-</ecNumber>
    </recommendedName>
</protein>
<dbReference type="EC" id="2.8.1.-" evidence="4"/>
<dbReference type="FunFam" id="1.10.10.370:FF:000001">
    <property type="entry name" value="Sulfurtransferase"/>
    <property type="match status" value="1"/>
</dbReference>
<dbReference type="PANTHER" id="PTHR37010:SF1">
    <property type="entry name" value="SULFURTRANSFERASE TUSE"/>
    <property type="match status" value="1"/>
</dbReference>
<evidence type="ECO:0000313" key="6">
    <source>
        <dbReference type="EMBL" id="OOR98167.1"/>
    </source>
</evidence>
<keyword evidence="3 4" id="KW-0808">Transferase</keyword>
<dbReference type="GO" id="GO:0016740">
    <property type="term" value="F:transferase activity"/>
    <property type="evidence" value="ECO:0007669"/>
    <property type="project" value="UniProtKB-KW"/>
</dbReference>
<dbReference type="AlphaFoldDB" id="A0A1T0AQA1"/>
<comment type="caution">
    <text evidence="6">The sequence shown here is derived from an EMBL/GenBank/DDBJ whole genome shotgun (WGS) entry which is preliminary data.</text>
</comment>
<gene>
    <name evidence="6" type="ORF">B0187_09505</name>
</gene>
<evidence type="ECO:0000256" key="3">
    <source>
        <dbReference type="ARBA" id="ARBA00022679"/>
    </source>
</evidence>
<dbReference type="InterPro" id="IPR042072">
    <property type="entry name" value="DsrC-like_C"/>
</dbReference>
<comment type="subcellular location">
    <subcellularLocation>
        <location evidence="1">Cytoplasm</location>
    </subcellularLocation>
</comment>
<dbReference type="GO" id="GO:0097163">
    <property type="term" value="F:sulfur carrier activity"/>
    <property type="evidence" value="ECO:0007669"/>
    <property type="project" value="TreeGrafter"/>
</dbReference>
<sequence>MWHFFFGWMMSHFIELNQQQFATDAFGYLANLADWSPELAEKIAEKEQIQLTAEHWEIIYFVREFYAEYKTSPAIRMLVKSLAQKFGEQKGNSRYLQRLFPDGPAKQATKIAGLPKPAKCL</sequence>
<feature type="active site" description="Cysteine persulfide intermediate" evidence="5">
    <location>
        <position position="120"/>
    </location>
</feature>
<dbReference type="InterPro" id="IPR007453">
    <property type="entry name" value="DsrC/TusE"/>
</dbReference>
<comment type="similarity">
    <text evidence="4">Belongs to the dsrC/tusE family.</text>
</comment>
<keyword evidence="2" id="KW-0963">Cytoplasm</keyword>
<comment type="function">
    <text evidence="4">Part of a sulfur-relay system.</text>
</comment>
<proteinExistence type="inferred from homology"/>
<dbReference type="InterPro" id="IPR043163">
    <property type="entry name" value="DsrC-like_N"/>
</dbReference>
<organism evidence="6 7">
    <name type="scientific">Haemophilus paracuniculus</name>
    <dbReference type="NCBI Taxonomy" id="734"/>
    <lineage>
        <taxon>Bacteria</taxon>
        <taxon>Pseudomonadati</taxon>
        <taxon>Pseudomonadota</taxon>
        <taxon>Gammaproteobacteria</taxon>
        <taxon>Pasteurellales</taxon>
        <taxon>Pasteurellaceae</taxon>
        <taxon>Haemophilus</taxon>
    </lineage>
</organism>
<dbReference type="Gene3D" id="1.10.10.370">
    <property type="entry name" value="DsrC-like protein, C-terminal domain"/>
    <property type="match status" value="1"/>
</dbReference>
<accession>A0A1T0AQA1</accession>
<name>A0A1T0AQA1_9PAST</name>
<dbReference type="Proteomes" id="UP000190867">
    <property type="component" value="Unassembled WGS sequence"/>
</dbReference>
<dbReference type="InterPro" id="IPR025526">
    <property type="entry name" value="DsrC-like_dom_sf"/>
</dbReference>
<dbReference type="PIRSF" id="PIRSF006223">
    <property type="entry name" value="DsrC_TusE"/>
    <property type="match status" value="1"/>
</dbReference>
<dbReference type="RefSeq" id="WP_078237614.1">
    <property type="nucleotide sequence ID" value="NZ_MUYA01000018.1"/>
</dbReference>
<dbReference type="OrthoDB" id="9786347at2"/>
<evidence type="ECO:0000256" key="1">
    <source>
        <dbReference type="ARBA" id="ARBA00004496"/>
    </source>
</evidence>
<evidence type="ECO:0000313" key="7">
    <source>
        <dbReference type="Proteomes" id="UP000190867"/>
    </source>
</evidence>
<reference evidence="6 7" key="1">
    <citation type="submission" date="2017-02" db="EMBL/GenBank/DDBJ databases">
        <title>Draft genome sequence of Haemophilus paracuniculus CCUG 43573 type strain.</title>
        <authorList>
            <person name="Engstrom-Jakobsson H."/>
            <person name="Salva-Serra F."/>
            <person name="Thorell K."/>
            <person name="Gonzales-Siles L."/>
            <person name="Karlsson R."/>
            <person name="Boulund F."/>
            <person name="Engstrand L."/>
            <person name="Kristiansson E."/>
            <person name="Moore E."/>
        </authorList>
    </citation>
    <scope>NUCLEOTIDE SEQUENCE [LARGE SCALE GENOMIC DNA]</scope>
    <source>
        <strain evidence="6 7">CCUG 43573</strain>
    </source>
</reference>
<dbReference type="GO" id="GO:0002143">
    <property type="term" value="P:tRNA wobble position uridine thiolation"/>
    <property type="evidence" value="ECO:0007669"/>
    <property type="project" value="TreeGrafter"/>
</dbReference>
<dbReference type="SUPFAM" id="SSF69721">
    <property type="entry name" value="DsrC, the gamma subunit of dissimilatory sulfite reductase"/>
    <property type="match status" value="1"/>
</dbReference>
<dbReference type="NCBIfam" id="TIGR03342">
    <property type="entry name" value="dsrC_tusE_dsvC"/>
    <property type="match status" value="1"/>
</dbReference>
<dbReference type="PANTHER" id="PTHR37010">
    <property type="entry name" value="SULFURTRANSFERASE TUSE"/>
    <property type="match status" value="1"/>
</dbReference>
<dbReference type="GO" id="GO:0005737">
    <property type="term" value="C:cytoplasm"/>
    <property type="evidence" value="ECO:0007669"/>
    <property type="project" value="UniProtKB-SubCell"/>
</dbReference>
<evidence type="ECO:0000256" key="4">
    <source>
        <dbReference type="PIRNR" id="PIRNR006223"/>
    </source>
</evidence>
<dbReference type="Pfam" id="PF04358">
    <property type="entry name" value="DsrC"/>
    <property type="match status" value="1"/>
</dbReference>
<evidence type="ECO:0000256" key="5">
    <source>
        <dbReference type="PIRSR" id="PIRSR006223-50"/>
    </source>
</evidence>
<evidence type="ECO:0000256" key="2">
    <source>
        <dbReference type="ARBA" id="ARBA00022490"/>
    </source>
</evidence>